<dbReference type="EMBL" id="JAIFTL010000080">
    <property type="protein sequence ID" value="KAG9324016.1"/>
    <property type="molecule type" value="Genomic_DNA"/>
</dbReference>
<dbReference type="PANTHER" id="PTHR11952">
    <property type="entry name" value="UDP- GLUCOSE PYROPHOSPHORYLASE"/>
    <property type="match status" value="1"/>
</dbReference>
<comment type="catalytic activity">
    <reaction evidence="6">
        <text>N-acetyl-alpha-D-glucosamine 1-phosphate + UTP + H(+) = UDP-N-acetyl-alpha-D-glucosamine + diphosphate</text>
        <dbReference type="Rhea" id="RHEA:13509"/>
        <dbReference type="ChEBI" id="CHEBI:15378"/>
        <dbReference type="ChEBI" id="CHEBI:33019"/>
        <dbReference type="ChEBI" id="CHEBI:46398"/>
        <dbReference type="ChEBI" id="CHEBI:57705"/>
        <dbReference type="ChEBI" id="CHEBI:57776"/>
        <dbReference type="EC" id="2.7.7.23"/>
    </reaction>
</comment>
<proteinExistence type="inferred from homology"/>
<dbReference type="Pfam" id="PF01704">
    <property type="entry name" value="UDPGP"/>
    <property type="match status" value="1"/>
</dbReference>
<comment type="similarity">
    <text evidence="2">Belongs to the UDPGP type 1 family.</text>
</comment>
<evidence type="ECO:0000256" key="6">
    <source>
        <dbReference type="ARBA" id="ARBA00048493"/>
    </source>
</evidence>
<comment type="pathway">
    <text evidence="1">Nucleotide-sugar biosynthesis; UDP-N-acetyl-alpha-D-glucosamine biosynthesis; UDP-N-acetyl-alpha-D-glucosamine from N-acetyl-alpha-D-glucosamine 1-phosphate: step 1/1.</text>
</comment>
<dbReference type="InterPro" id="IPR002618">
    <property type="entry name" value="UDPGP_fam"/>
</dbReference>
<evidence type="ECO:0000313" key="7">
    <source>
        <dbReference type="EMBL" id="KAG9324016.1"/>
    </source>
</evidence>
<evidence type="ECO:0000313" key="8">
    <source>
        <dbReference type="Proteomes" id="UP000717515"/>
    </source>
</evidence>
<keyword evidence="5" id="KW-0548">Nucleotidyltransferase</keyword>
<keyword evidence="4" id="KW-0808">Transferase</keyword>
<accession>A0A9P8A7B8</accession>
<evidence type="ECO:0000256" key="1">
    <source>
        <dbReference type="ARBA" id="ARBA00005208"/>
    </source>
</evidence>
<comment type="caution">
    <text evidence="7">The sequence shown here is derived from an EMBL/GenBank/DDBJ whole genome shotgun (WGS) entry which is preliminary data.</text>
</comment>
<dbReference type="SUPFAM" id="SSF53448">
    <property type="entry name" value="Nucleotide-diphospho-sugar transferases"/>
    <property type="match status" value="1"/>
</dbReference>
<dbReference type="GO" id="GO:0006048">
    <property type="term" value="P:UDP-N-acetylglucosamine biosynthetic process"/>
    <property type="evidence" value="ECO:0007669"/>
    <property type="project" value="TreeGrafter"/>
</dbReference>
<dbReference type="CDD" id="cd04193">
    <property type="entry name" value="UDPGlcNAc_PPase"/>
    <property type="match status" value="1"/>
</dbReference>
<sequence length="515" mass="57433">MTLDSAKVNAVRQRYTAAGQGHVFAFWHELTQQEQEQFLLQLESLDPAGLNSVYAQAIAASKNSSIFNDLAPLDKAEVKSTLTATQQEKDRWYSLGLQAIADNQVAVVLLAGGQGTRLGSLLPKGCYRNLGLPSHKTLFQLQAERIQKLQDLARIHKAKTTHQSLESVPSVVIPWCIMTSGPTRHHTEDFLKEHNYFGLSVDNIIIFEQGVIPCFDQQGKFLLNHKNMIATSPNGNGGLYWAMHKEGVLDELQRRGIRYAHSYSVDNILIKVGDPMAIGHALQEGADVTVKVMPKTMATEPLGVICRLAGKIKVVEYSEMDPNLSALVDPHTGEFVYRAGNICNQICSLKFLQKVPEVLKDKNQDLLIYHLASKKIPYVDLKTGHRISPDQPNGVKLELFVFDVYPLAERFACLEVERSREFSPMKNASGLDSPQTSRRDLERLHIRWIEEAGGHVQGEDADHLSKANGSTEPTRIGFEISPLMSYSGEGLEWIKGKTIHTGVIESQEDVQFVRK</sequence>
<evidence type="ECO:0000256" key="3">
    <source>
        <dbReference type="ARBA" id="ARBA00012457"/>
    </source>
</evidence>
<dbReference type="Gene3D" id="3.90.550.10">
    <property type="entry name" value="Spore Coat Polysaccharide Biosynthesis Protein SpsA, Chain A"/>
    <property type="match status" value="1"/>
</dbReference>
<organism evidence="7 8">
    <name type="scientific">Mortierella alpina</name>
    <name type="common">Oleaginous fungus</name>
    <name type="synonym">Mortierella renispora</name>
    <dbReference type="NCBI Taxonomy" id="64518"/>
    <lineage>
        <taxon>Eukaryota</taxon>
        <taxon>Fungi</taxon>
        <taxon>Fungi incertae sedis</taxon>
        <taxon>Mucoromycota</taxon>
        <taxon>Mortierellomycotina</taxon>
        <taxon>Mortierellomycetes</taxon>
        <taxon>Mortierellales</taxon>
        <taxon>Mortierellaceae</taxon>
        <taxon>Mortierella</taxon>
    </lineage>
</organism>
<dbReference type="InterPro" id="IPR039741">
    <property type="entry name" value="UDP-sugar_pyrophosphorylase"/>
</dbReference>
<evidence type="ECO:0000256" key="4">
    <source>
        <dbReference type="ARBA" id="ARBA00022679"/>
    </source>
</evidence>
<gene>
    <name evidence="7" type="ORF">KVV02_003495</name>
</gene>
<dbReference type="InterPro" id="IPR029044">
    <property type="entry name" value="Nucleotide-diphossugar_trans"/>
</dbReference>
<protein>
    <recommendedName>
        <fullName evidence="3">UDP-N-acetylglucosamine diphosphorylase</fullName>
        <ecNumber evidence="3">2.7.7.23</ecNumber>
    </recommendedName>
</protein>
<evidence type="ECO:0000256" key="5">
    <source>
        <dbReference type="ARBA" id="ARBA00022695"/>
    </source>
</evidence>
<dbReference type="AlphaFoldDB" id="A0A9P8A7B8"/>
<dbReference type="GO" id="GO:0003977">
    <property type="term" value="F:UDP-N-acetylglucosamine diphosphorylase activity"/>
    <property type="evidence" value="ECO:0007669"/>
    <property type="project" value="UniProtKB-EC"/>
</dbReference>
<reference evidence="7" key="1">
    <citation type="submission" date="2021-07" db="EMBL/GenBank/DDBJ databases">
        <title>Draft genome of Mortierella alpina, strain LL118, isolated from an aspen leaf litter sample.</title>
        <authorList>
            <person name="Yang S."/>
            <person name="Vinatzer B.A."/>
        </authorList>
    </citation>
    <scope>NUCLEOTIDE SEQUENCE</scope>
    <source>
        <strain evidence="7">LL118</strain>
    </source>
</reference>
<name>A0A9P8A7B8_MORAP</name>
<dbReference type="Proteomes" id="UP000717515">
    <property type="component" value="Unassembled WGS sequence"/>
</dbReference>
<evidence type="ECO:0000256" key="2">
    <source>
        <dbReference type="ARBA" id="ARBA00010401"/>
    </source>
</evidence>
<dbReference type="EC" id="2.7.7.23" evidence="3"/>
<dbReference type="PANTHER" id="PTHR11952:SF2">
    <property type="entry name" value="LD24639P"/>
    <property type="match status" value="1"/>
</dbReference>